<keyword evidence="2" id="KW-1185">Reference proteome</keyword>
<evidence type="ECO:0000313" key="1">
    <source>
        <dbReference type="EMBL" id="MST61574.1"/>
    </source>
</evidence>
<comment type="caution">
    <text evidence="1">The sequence shown here is derived from an EMBL/GenBank/DDBJ whole genome shotgun (WGS) entry which is preliminary data.</text>
</comment>
<gene>
    <name evidence="1" type="ORF">FYJ71_01060</name>
</gene>
<dbReference type="GO" id="GO:0003677">
    <property type="term" value="F:DNA binding"/>
    <property type="evidence" value="ECO:0007669"/>
    <property type="project" value="InterPro"/>
</dbReference>
<dbReference type="AlphaFoldDB" id="A0A6N7XDT3"/>
<name>A0A6N7XDT3_9FIRM</name>
<protein>
    <submittedName>
        <fullName evidence="1">Type II restriction endonuclease</fullName>
    </submittedName>
</protein>
<dbReference type="EMBL" id="VUNE01000001">
    <property type="protein sequence ID" value="MST61574.1"/>
    <property type="molecule type" value="Genomic_DNA"/>
</dbReference>
<dbReference type="GO" id="GO:0009307">
    <property type="term" value="P:DNA restriction-modification system"/>
    <property type="evidence" value="ECO:0007669"/>
    <property type="project" value="InterPro"/>
</dbReference>
<dbReference type="RefSeq" id="WP_154537000.1">
    <property type="nucleotide sequence ID" value="NZ_VUNE01000001.1"/>
</dbReference>
<keyword evidence="1" id="KW-0540">Nuclease</keyword>
<dbReference type="InterPro" id="IPR011335">
    <property type="entry name" value="Restrct_endonuc-II-like"/>
</dbReference>
<organism evidence="1 2">
    <name type="scientific">Peptostreptococcus porci</name>
    <dbReference type="NCBI Taxonomy" id="2652282"/>
    <lineage>
        <taxon>Bacteria</taxon>
        <taxon>Bacillati</taxon>
        <taxon>Bacillota</taxon>
        <taxon>Clostridia</taxon>
        <taxon>Peptostreptococcales</taxon>
        <taxon>Peptostreptococcaceae</taxon>
        <taxon>Peptostreptococcus</taxon>
    </lineage>
</organism>
<reference evidence="1 2" key="1">
    <citation type="submission" date="2019-08" db="EMBL/GenBank/DDBJ databases">
        <title>In-depth cultivation of the pig gut microbiome towards novel bacterial diversity and tailored functional studies.</title>
        <authorList>
            <person name="Wylensek D."/>
            <person name="Hitch T.C.A."/>
            <person name="Clavel T."/>
        </authorList>
    </citation>
    <scope>NUCLEOTIDE SEQUENCE [LARGE SCALE GENOMIC DNA]</scope>
    <source>
        <strain evidence="1 2">WCA-SAB-591-4A-A</strain>
    </source>
</reference>
<dbReference type="SUPFAM" id="SSF52980">
    <property type="entry name" value="Restriction endonuclease-like"/>
    <property type="match status" value="1"/>
</dbReference>
<accession>A0A6N7XDT3</accession>
<proteinExistence type="predicted"/>
<keyword evidence="1" id="KW-0255">Endonuclease</keyword>
<dbReference type="Pfam" id="PF09208">
    <property type="entry name" value="Endonuc-MspI"/>
    <property type="match status" value="1"/>
</dbReference>
<keyword evidence="1" id="KW-0378">Hydrolase</keyword>
<evidence type="ECO:0000313" key="2">
    <source>
        <dbReference type="Proteomes" id="UP000440713"/>
    </source>
</evidence>
<dbReference type="Proteomes" id="UP000440713">
    <property type="component" value="Unassembled WGS sequence"/>
</dbReference>
<dbReference type="InterPro" id="IPR015291">
    <property type="entry name" value="Restrct_endonuc_II_MspI"/>
</dbReference>
<sequence>MKTQLLNSLYERYNINSYGFGAIHDKLGDVYEDYCKTILKSTTFLNDIQNGNVNTLETQVLSNILTTNGITNFTAIHTIEATTQIPHRSTGGNSKTDIIATVHMINGNSIVLPISCKQSTVPKVALAEFDVDTICREMRITNPRLKTLLLKHQVDCSAKNFSATEKNELVMLMQPIARDFVRWVLTGSPSINSHDVCIPTSIIKFKLKKPSDRYNININNGDFDYLSFETLTIEECINNIMYKSNGSIKPGGFGTGLSWTYATGSKGQKMQFKG</sequence>
<dbReference type="GO" id="GO:0009036">
    <property type="term" value="F:type II site-specific deoxyribonuclease activity"/>
    <property type="evidence" value="ECO:0007669"/>
    <property type="project" value="InterPro"/>
</dbReference>